<keyword evidence="3 4" id="KW-0539">Nucleus</keyword>
<dbReference type="SMART" id="SM00292">
    <property type="entry name" value="BRCT"/>
    <property type="match status" value="1"/>
</dbReference>
<comment type="function">
    <text evidence="4">Required for maturation of ribosomal RNAs and formation of the large ribosomal subunit.</text>
</comment>
<dbReference type="GO" id="GO:0030687">
    <property type="term" value="C:preribosome, large subunit precursor"/>
    <property type="evidence" value="ECO:0007669"/>
    <property type="project" value="UniProtKB-UniRule"/>
</dbReference>
<feature type="domain" description="BRCT" evidence="6">
    <location>
        <begin position="317"/>
        <end position="410"/>
    </location>
</feature>
<feature type="region of interest" description="Disordered" evidence="5">
    <location>
        <begin position="426"/>
        <end position="548"/>
    </location>
</feature>
<sequence length="601" mass="70016">MKRKRKYESGAATAFITRNQALRKLQLSLKDFRQLCILKGIYPQEPKKLKQATKGSGITRTFYFVKDINYLSHEPLIVKFRQTKRFMKRLTKAVHKKNDDAVARIKASRPKYKLDHIVKERYPSFIDAVRDLDDCLTMCFLFATLPTSFSVKNRSVQLCRRLTVEFQHFVITSQALRKVFISIKGIYYQAEIMGQTITWIVPHKVGYQQPSDIDFKIMRTFVDFYTTLLGFTNFRLYHSLNLHYPPQLQLAGEKDETETKCLKSEATEERLAAMTQTLKSMVTDNVEDAEVDEFPVGNPDDPDFIEKAKLESEKLNQFQNLFKGKKFFLNREIPRESVTFIIRSFGGEVSWDKSLAVGASYQESDESITHQIVDRPAVEKQFLSRYYIQPQWIFDCVNSQMLIPVEDYFPGVELPPHLSPFVKEKEGDYVPAERKQQIRRQQGIDSGVEEDDGLMDEDDDDEDEDEEEEAVEEEDDDEEDEEEEEEEEDDSDENSDDEEEETPKMSKKAVKKPVKTPKPAKKPKDMAVTPGSVEKVNLNRKVQQQEKEEKRLAEMMIPKKKKRLYQTIVKSQTRRDTKIQQLKEKRKVINRRNKLAKAGGE</sequence>
<dbReference type="GO" id="GO:0070545">
    <property type="term" value="C:PeBoW complex"/>
    <property type="evidence" value="ECO:0007669"/>
    <property type="project" value="TreeGrafter"/>
</dbReference>
<proteinExistence type="inferred from homology"/>
<protein>
    <recommendedName>
        <fullName evidence="4">Pescadillo homolog</fullName>
    </recommendedName>
</protein>
<dbReference type="GO" id="GO:0000466">
    <property type="term" value="P:maturation of 5.8S rRNA from tricistronic rRNA transcript (SSU-rRNA, 5.8S rRNA, LSU-rRNA)"/>
    <property type="evidence" value="ECO:0007669"/>
    <property type="project" value="UniProtKB-UniRule"/>
</dbReference>
<comment type="similarity">
    <text evidence="4">Belongs to the pescadillo family.</text>
</comment>
<organism evidence="7 8">
    <name type="scientific">Patella caerulea</name>
    <name type="common">Rayed Mediterranean limpet</name>
    <dbReference type="NCBI Taxonomy" id="87958"/>
    <lineage>
        <taxon>Eukaryota</taxon>
        <taxon>Metazoa</taxon>
        <taxon>Spiralia</taxon>
        <taxon>Lophotrochozoa</taxon>
        <taxon>Mollusca</taxon>
        <taxon>Gastropoda</taxon>
        <taxon>Patellogastropoda</taxon>
        <taxon>Patelloidea</taxon>
        <taxon>Patellidae</taxon>
        <taxon>Patella</taxon>
    </lineage>
</organism>
<dbReference type="SUPFAM" id="SSF48371">
    <property type="entry name" value="ARM repeat"/>
    <property type="match status" value="1"/>
</dbReference>
<dbReference type="InterPro" id="IPR036420">
    <property type="entry name" value="BRCT_dom_sf"/>
</dbReference>
<dbReference type="GO" id="GO:0043021">
    <property type="term" value="F:ribonucleoprotein complex binding"/>
    <property type="evidence" value="ECO:0007669"/>
    <property type="project" value="UniProtKB-UniRule"/>
</dbReference>
<dbReference type="PROSITE" id="PS50172">
    <property type="entry name" value="BRCT"/>
    <property type="match status" value="1"/>
</dbReference>
<comment type="caution">
    <text evidence="7">The sequence shown here is derived from an EMBL/GenBank/DDBJ whole genome shotgun (WGS) entry which is preliminary data.</text>
</comment>
<feature type="compositionally biased region" description="Basic and acidic residues" evidence="5">
    <location>
        <begin position="426"/>
        <end position="436"/>
    </location>
</feature>
<gene>
    <name evidence="7" type="ORF">SNE40_002248</name>
</gene>
<dbReference type="PANTHER" id="PTHR12221:SF6">
    <property type="entry name" value="PESCADILLO HOMOLOG"/>
    <property type="match status" value="1"/>
</dbReference>
<name>A0AAN8KF47_PATCE</name>
<dbReference type="GO" id="GO:0005654">
    <property type="term" value="C:nucleoplasm"/>
    <property type="evidence" value="ECO:0007669"/>
    <property type="project" value="UniProtKB-SubCell"/>
</dbReference>
<evidence type="ECO:0000259" key="6">
    <source>
        <dbReference type="PROSITE" id="PS50172"/>
    </source>
</evidence>
<accession>A0AAN8KF47</accession>
<dbReference type="InterPro" id="IPR010613">
    <property type="entry name" value="PES"/>
</dbReference>
<feature type="compositionally biased region" description="Acidic residues" evidence="5">
    <location>
        <begin position="447"/>
        <end position="501"/>
    </location>
</feature>
<evidence type="ECO:0000313" key="7">
    <source>
        <dbReference type="EMBL" id="KAK6190360.1"/>
    </source>
</evidence>
<dbReference type="Proteomes" id="UP001347796">
    <property type="component" value="Unassembled WGS sequence"/>
</dbReference>
<dbReference type="InterPro" id="IPR016024">
    <property type="entry name" value="ARM-type_fold"/>
</dbReference>
<dbReference type="Pfam" id="PF06732">
    <property type="entry name" value="Pescadillo_N"/>
    <property type="match status" value="1"/>
</dbReference>
<dbReference type="GO" id="GO:0000463">
    <property type="term" value="P:maturation of LSU-rRNA from tricistronic rRNA transcript (SSU-rRNA, 5.8S rRNA, LSU-rRNA)"/>
    <property type="evidence" value="ECO:0007669"/>
    <property type="project" value="UniProtKB-UniRule"/>
</dbReference>
<reference evidence="7 8" key="1">
    <citation type="submission" date="2024-01" db="EMBL/GenBank/DDBJ databases">
        <title>The genome of the rayed Mediterranean limpet Patella caerulea (Linnaeus, 1758).</title>
        <authorList>
            <person name="Anh-Thu Weber A."/>
            <person name="Halstead-Nussloch G."/>
        </authorList>
    </citation>
    <scope>NUCLEOTIDE SEQUENCE [LARGE SCALE GENOMIC DNA]</scope>
    <source>
        <strain evidence="7">AATW-2023a</strain>
        <tissue evidence="7">Whole specimen</tissue>
    </source>
</reference>
<evidence type="ECO:0000313" key="8">
    <source>
        <dbReference type="Proteomes" id="UP001347796"/>
    </source>
</evidence>
<dbReference type="EMBL" id="JAZGQO010000002">
    <property type="protein sequence ID" value="KAK6190360.1"/>
    <property type="molecule type" value="Genomic_DNA"/>
</dbReference>
<evidence type="ECO:0000256" key="3">
    <source>
        <dbReference type="ARBA" id="ARBA00023242"/>
    </source>
</evidence>
<dbReference type="GO" id="GO:0003723">
    <property type="term" value="F:RNA binding"/>
    <property type="evidence" value="ECO:0007669"/>
    <property type="project" value="TreeGrafter"/>
</dbReference>
<feature type="compositionally biased region" description="Basic residues" evidence="5">
    <location>
        <begin position="505"/>
        <end position="521"/>
    </location>
</feature>
<dbReference type="Pfam" id="PF16589">
    <property type="entry name" value="BRCT_2"/>
    <property type="match status" value="1"/>
</dbReference>
<evidence type="ECO:0000256" key="2">
    <source>
        <dbReference type="ARBA" id="ARBA00022552"/>
    </source>
</evidence>
<dbReference type="HAMAP" id="MF_03028">
    <property type="entry name" value="Pescadillo"/>
    <property type="match status" value="1"/>
</dbReference>
<keyword evidence="8" id="KW-1185">Reference proteome</keyword>
<keyword evidence="2 4" id="KW-0698">rRNA processing</keyword>
<dbReference type="AlphaFoldDB" id="A0AAN8KF47"/>
<dbReference type="CDD" id="cd17709">
    <property type="entry name" value="BRCT_pescadillo_like"/>
    <property type="match status" value="1"/>
</dbReference>
<dbReference type="Gene3D" id="3.40.50.10190">
    <property type="entry name" value="BRCT domain"/>
    <property type="match status" value="1"/>
</dbReference>
<dbReference type="PANTHER" id="PTHR12221">
    <property type="entry name" value="PESCADILLO - RELATED"/>
    <property type="match status" value="1"/>
</dbReference>
<comment type="subcellular location">
    <subcellularLocation>
        <location evidence="4">Nucleus</location>
        <location evidence="4">Nucleolus</location>
    </subcellularLocation>
    <subcellularLocation>
        <location evidence="4">Nucleus</location>
        <location evidence="4">Nucleoplasm</location>
    </subcellularLocation>
</comment>
<evidence type="ECO:0000256" key="1">
    <source>
        <dbReference type="ARBA" id="ARBA00022517"/>
    </source>
</evidence>
<dbReference type="FunFam" id="3.40.50.10190:FF:000002">
    <property type="entry name" value="Pescadillo homolog"/>
    <property type="match status" value="1"/>
</dbReference>
<evidence type="ECO:0000256" key="4">
    <source>
        <dbReference type="HAMAP-Rule" id="MF_03028"/>
    </source>
</evidence>
<evidence type="ECO:0000256" key="5">
    <source>
        <dbReference type="SAM" id="MobiDB-lite"/>
    </source>
</evidence>
<dbReference type="SUPFAM" id="SSF52113">
    <property type="entry name" value="BRCT domain"/>
    <property type="match status" value="1"/>
</dbReference>
<dbReference type="InterPro" id="IPR001357">
    <property type="entry name" value="BRCT_dom"/>
</dbReference>
<keyword evidence="1 4" id="KW-0690">Ribosome biogenesis</keyword>